<dbReference type="Proteomes" id="UP000322139">
    <property type="component" value="Unassembled WGS sequence"/>
</dbReference>
<dbReference type="EMBL" id="VTER01000006">
    <property type="protein sequence ID" value="TYS47706.1"/>
    <property type="molecule type" value="Genomic_DNA"/>
</dbReference>
<evidence type="ECO:0000256" key="1">
    <source>
        <dbReference type="SAM" id="SignalP"/>
    </source>
</evidence>
<name>A0A5D4RCV2_9BACI</name>
<reference evidence="2 3" key="1">
    <citation type="submission" date="2019-08" db="EMBL/GenBank/DDBJ databases">
        <title>Bacillus genomes from the desert of Cuatro Cienegas, Coahuila.</title>
        <authorList>
            <person name="Olmedo-Alvarez G."/>
        </authorList>
    </citation>
    <scope>NUCLEOTIDE SEQUENCE [LARGE SCALE GENOMIC DNA]</scope>
    <source>
        <strain evidence="2 3">CH446_14T</strain>
    </source>
</reference>
<evidence type="ECO:0000313" key="3">
    <source>
        <dbReference type="Proteomes" id="UP000322139"/>
    </source>
</evidence>
<comment type="caution">
    <text evidence="2">The sequence shown here is derived from an EMBL/GenBank/DDBJ whole genome shotgun (WGS) entry which is preliminary data.</text>
</comment>
<dbReference type="AlphaFoldDB" id="A0A5D4RCV2"/>
<sequence>MIKMTSFLLLSVISLYGTASGGAVARPHDAPPPLEESYTEIGYKTVEEAVREFEIYCKKDLKLPYRLPPVPFTHQFGRFHADREYGINDSLEIKYIHEKTGINHFRITVRPVKTKFDFGNKGTQTIYALKDGKKAAYIAHGYHRMLVFEKDGWQYVLGIDRRIEDKVTPEMLVSIADSIGFKS</sequence>
<feature type="signal peptide" evidence="1">
    <location>
        <begin position="1"/>
        <end position="25"/>
    </location>
</feature>
<organism evidence="2 3">
    <name type="scientific">Bacillus infantis</name>
    <dbReference type="NCBI Taxonomy" id="324767"/>
    <lineage>
        <taxon>Bacteria</taxon>
        <taxon>Bacillati</taxon>
        <taxon>Bacillota</taxon>
        <taxon>Bacilli</taxon>
        <taxon>Bacillales</taxon>
        <taxon>Bacillaceae</taxon>
        <taxon>Bacillus</taxon>
    </lineage>
</organism>
<dbReference type="RefSeq" id="WP_148975036.1">
    <property type="nucleotide sequence ID" value="NZ_VTER01000006.1"/>
</dbReference>
<proteinExistence type="predicted"/>
<keyword evidence="1" id="KW-0732">Signal</keyword>
<evidence type="ECO:0000313" key="2">
    <source>
        <dbReference type="EMBL" id="TYS47706.1"/>
    </source>
</evidence>
<accession>A0A5D4RCV2</accession>
<gene>
    <name evidence="2" type="ORF">FZD51_12250</name>
</gene>
<protein>
    <recommendedName>
        <fullName evidence="4">DUF4367 domain-containing protein</fullName>
    </recommendedName>
</protein>
<evidence type="ECO:0008006" key="4">
    <source>
        <dbReference type="Google" id="ProtNLM"/>
    </source>
</evidence>
<feature type="chain" id="PRO_5022776398" description="DUF4367 domain-containing protein" evidence="1">
    <location>
        <begin position="26"/>
        <end position="183"/>
    </location>
</feature>